<evidence type="ECO:0000313" key="5">
    <source>
        <dbReference type="Proteomes" id="UP000241618"/>
    </source>
</evidence>
<proteinExistence type="predicted"/>
<organism evidence="3 5">
    <name type="scientific">Photobacterium phosphoreum</name>
    <dbReference type="NCBI Taxonomy" id="659"/>
    <lineage>
        <taxon>Bacteria</taxon>
        <taxon>Pseudomonadati</taxon>
        <taxon>Pseudomonadota</taxon>
        <taxon>Gammaproteobacteria</taxon>
        <taxon>Vibrionales</taxon>
        <taxon>Vibrionaceae</taxon>
        <taxon>Photobacterium</taxon>
    </lineage>
</organism>
<name>A0A2T3JU37_PHOPO</name>
<evidence type="ECO:0000313" key="2">
    <source>
        <dbReference type="EMBL" id="PSU20266.1"/>
    </source>
</evidence>
<evidence type="ECO:0000313" key="3">
    <source>
        <dbReference type="EMBL" id="PSU52688.1"/>
    </source>
</evidence>
<evidence type="ECO:0000313" key="4">
    <source>
        <dbReference type="Proteomes" id="UP000241405"/>
    </source>
</evidence>
<accession>A0A2T3JU37</accession>
<dbReference type="Pfam" id="PF02486">
    <property type="entry name" value="Rep_trans"/>
    <property type="match status" value="1"/>
</dbReference>
<evidence type="ECO:0000259" key="1">
    <source>
        <dbReference type="Pfam" id="PF02486"/>
    </source>
</evidence>
<dbReference type="RefSeq" id="WP_107191472.1">
    <property type="nucleotide sequence ID" value="NZ_PYMN01000034.1"/>
</dbReference>
<comment type="caution">
    <text evidence="3">The sequence shown here is derived from an EMBL/GenBank/DDBJ whole genome shotgun (WGS) entry which is preliminary data.</text>
</comment>
<dbReference type="EMBL" id="PYMP01000006">
    <property type="protein sequence ID" value="PSU52688.1"/>
    <property type="molecule type" value="Genomic_DNA"/>
</dbReference>
<gene>
    <name evidence="3" type="ORF">C9J18_09080</name>
    <name evidence="2" type="ORF">CTM96_19820</name>
</gene>
<dbReference type="Proteomes" id="UP000241405">
    <property type="component" value="Unassembled WGS sequence"/>
</dbReference>
<dbReference type="InterPro" id="IPR003491">
    <property type="entry name" value="REP-like_C"/>
</dbReference>
<dbReference type="AlphaFoldDB" id="A0A2T3JU37"/>
<dbReference type="EMBL" id="PYMO01000033">
    <property type="protein sequence ID" value="PSU20266.1"/>
    <property type="molecule type" value="Genomic_DNA"/>
</dbReference>
<keyword evidence="4" id="KW-1185">Reference proteome</keyword>
<feature type="domain" description="Replication initiation protein-like C-terminal" evidence="1">
    <location>
        <begin position="178"/>
        <end position="334"/>
    </location>
</feature>
<reference evidence="4 5" key="1">
    <citation type="submission" date="2018-03" db="EMBL/GenBank/DDBJ databases">
        <title>Whole genome sequencing of Histamine producing bacteria.</title>
        <authorList>
            <person name="Butler K."/>
        </authorList>
    </citation>
    <scope>NUCLEOTIDE SEQUENCE [LARGE SCALE GENOMIC DNA]</scope>
    <source>
        <strain evidence="3 5">FS-6.1</strain>
        <strain evidence="2 4">FS-6.2</strain>
    </source>
</reference>
<sequence length="380" mass="43225">MTALTVNDSAKSPRQDGSVFVDWLRVSAPLYSLSELNRARNNGIDFDDSMKFTKLPVPDYNMYKGDARLHRIELHKQRVNETLVTNLREFCWLVLGFNCSIFTCGMNGYTNGFKLFTPDNLTAGHVSFGGNRDTFCIDINGGGSSYLFDNVRRKFHDARDLTPEILHFWLSGVLKVTTLKRLDLAIDFRDGLVVVDDARKAYKIGAFRRSTGKYPQYKDVISGDVDGTILGDTFYVGTRKSLNMWRVYNKALQLGVDGEWVRAEVELKDIHVDILLDIESYYSGMCEFASSICATKPKKLPLFDKAKKAACHILSKTNHFRNQYSKSLHALLTYFQGDLSAVFGLLMRQEDIDDLVFHEVLDRFSVSPTTLKLNEFVNCY</sequence>
<dbReference type="Proteomes" id="UP000241618">
    <property type="component" value="Unassembled WGS sequence"/>
</dbReference>
<protein>
    <recommendedName>
        <fullName evidence="1">Replication initiation protein-like C-terminal domain-containing protein</fullName>
    </recommendedName>
</protein>